<protein>
    <submittedName>
        <fullName evidence="3">Glycosyltransferase family 9 protein</fullName>
    </submittedName>
</protein>
<dbReference type="EMBL" id="CP159837">
    <property type="protein sequence ID" value="XCM40186.1"/>
    <property type="molecule type" value="Genomic_DNA"/>
</dbReference>
<dbReference type="Pfam" id="PF01075">
    <property type="entry name" value="Glyco_transf_9"/>
    <property type="match status" value="1"/>
</dbReference>
<name>A0AAU8JMY5_9CYAN</name>
<dbReference type="GO" id="GO:0009244">
    <property type="term" value="P:lipopolysaccharide core region biosynthetic process"/>
    <property type="evidence" value="ECO:0007669"/>
    <property type="project" value="TreeGrafter"/>
</dbReference>
<proteinExistence type="predicted"/>
<dbReference type="InterPro" id="IPR051199">
    <property type="entry name" value="LPS_LOS_Heptosyltrfase"/>
</dbReference>
<dbReference type="GO" id="GO:0005829">
    <property type="term" value="C:cytosol"/>
    <property type="evidence" value="ECO:0007669"/>
    <property type="project" value="TreeGrafter"/>
</dbReference>
<organism evidence="3">
    <name type="scientific">Planktothricoides raciborskii GIHE-MW2</name>
    <dbReference type="NCBI Taxonomy" id="2792601"/>
    <lineage>
        <taxon>Bacteria</taxon>
        <taxon>Bacillati</taxon>
        <taxon>Cyanobacteriota</taxon>
        <taxon>Cyanophyceae</taxon>
        <taxon>Oscillatoriophycideae</taxon>
        <taxon>Oscillatoriales</taxon>
        <taxon>Oscillatoriaceae</taxon>
        <taxon>Planktothricoides</taxon>
    </lineage>
</organism>
<dbReference type="RefSeq" id="WP_354636424.1">
    <property type="nucleotide sequence ID" value="NZ_CP159837.1"/>
</dbReference>
<accession>A0AAU8JMY5</accession>
<dbReference type="AlphaFoldDB" id="A0AAU8JMY5"/>
<dbReference type="SUPFAM" id="SSF53756">
    <property type="entry name" value="UDP-Glycosyltransferase/glycogen phosphorylase"/>
    <property type="match status" value="1"/>
</dbReference>
<dbReference type="InterPro" id="IPR002201">
    <property type="entry name" value="Glyco_trans_9"/>
</dbReference>
<dbReference type="PANTHER" id="PTHR30160:SF1">
    <property type="entry name" value="LIPOPOLYSACCHARIDE 1,2-N-ACETYLGLUCOSAMINETRANSFERASE-RELATED"/>
    <property type="match status" value="1"/>
</dbReference>
<dbReference type="PANTHER" id="PTHR30160">
    <property type="entry name" value="TETRAACYLDISACCHARIDE 4'-KINASE-RELATED"/>
    <property type="match status" value="1"/>
</dbReference>
<keyword evidence="2" id="KW-0808">Transferase</keyword>
<dbReference type="GO" id="GO:0008713">
    <property type="term" value="F:ADP-heptose-lipopolysaccharide heptosyltransferase activity"/>
    <property type="evidence" value="ECO:0007669"/>
    <property type="project" value="TreeGrafter"/>
</dbReference>
<reference evidence="3" key="1">
    <citation type="submission" date="2024-07" db="EMBL/GenBank/DDBJ databases">
        <authorList>
            <person name="Kim Y.J."/>
            <person name="Jeong J.Y."/>
        </authorList>
    </citation>
    <scope>NUCLEOTIDE SEQUENCE</scope>
    <source>
        <strain evidence="3">GIHE-MW2</strain>
    </source>
</reference>
<evidence type="ECO:0000313" key="3">
    <source>
        <dbReference type="EMBL" id="XCM40186.1"/>
    </source>
</evidence>
<dbReference type="Gene3D" id="3.40.50.2000">
    <property type="entry name" value="Glycogen Phosphorylase B"/>
    <property type="match status" value="1"/>
</dbReference>
<sequence>MVHTDTKPRKIWSADKFIRTIDKFLSVQTDYIVIILGMHHNLPLELAYYKNRIFDVSGIPLELSFALLSVADLFLGVDSCMLHAADLFRVPGVGIFGPTNTQKWGFRFAPHKHITSDSITSITSQQVFDALMCLC</sequence>
<evidence type="ECO:0000256" key="1">
    <source>
        <dbReference type="ARBA" id="ARBA00022676"/>
    </source>
</evidence>
<gene>
    <name evidence="3" type="ORF">ABWT76_003711</name>
</gene>
<evidence type="ECO:0000256" key="2">
    <source>
        <dbReference type="ARBA" id="ARBA00022679"/>
    </source>
</evidence>
<keyword evidence="1" id="KW-0328">Glycosyltransferase</keyword>